<evidence type="ECO:0000313" key="1">
    <source>
        <dbReference type="EMBL" id="MPN38606.1"/>
    </source>
</evidence>
<name>A0A645HJ22_9ZZZZ</name>
<comment type="caution">
    <text evidence="1">The sequence shown here is derived from an EMBL/GenBank/DDBJ whole genome shotgun (WGS) entry which is preliminary data.</text>
</comment>
<dbReference type="EMBL" id="VSSQ01093942">
    <property type="protein sequence ID" value="MPN38606.1"/>
    <property type="molecule type" value="Genomic_DNA"/>
</dbReference>
<accession>A0A645HJ22</accession>
<sequence length="66" mass="7207">MRAKFPGNRLFVKYKVPDGRDHAHADIEEIQGVHLVRTGAGAGIGKLGHKIVGYLLQSAFLYQTGC</sequence>
<protein>
    <submittedName>
        <fullName evidence="1">Uncharacterized protein</fullName>
    </submittedName>
</protein>
<organism evidence="1">
    <name type="scientific">bioreactor metagenome</name>
    <dbReference type="NCBI Taxonomy" id="1076179"/>
    <lineage>
        <taxon>unclassified sequences</taxon>
        <taxon>metagenomes</taxon>
        <taxon>ecological metagenomes</taxon>
    </lineage>
</organism>
<dbReference type="AlphaFoldDB" id="A0A645HJ22"/>
<proteinExistence type="predicted"/>
<gene>
    <name evidence="1" type="ORF">SDC9_186130</name>
</gene>
<reference evidence="1" key="1">
    <citation type="submission" date="2019-08" db="EMBL/GenBank/DDBJ databases">
        <authorList>
            <person name="Kucharzyk K."/>
            <person name="Murdoch R.W."/>
            <person name="Higgins S."/>
            <person name="Loffler F."/>
        </authorList>
    </citation>
    <scope>NUCLEOTIDE SEQUENCE</scope>
</reference>